<dbReference type="Proteomes" id="UP000615446">
    <property type="component" value="Unassembled WGS sequence"/>
</dbReference>
<dbReference type="Proteomes" id="UP000247702">
    <property type="component" value="Unassembled WGS sequence"/>
</dbReference>
<accession>A0A2Z6RZL9</accession>
<evidence type="ECO:0000313" key="3">
    <source>
        <dbReference type="Proteomes" id="UP000247702"/>
    </source>
</evidence>
<name>A0A2Z6RZL9_9GLOM</name>
<sequence length="70" mass="8074">MGQPDTYSDIQSEECNQKGQGKFRICSSQYGENNNVSTINFNNQFIETVLYVEENRMNNALSLSVGWKRF</sequence>
<gene>
    <name evidence="2" type="ORF">RCL2_001278500</name>
    <name evidence="1" type="ORF">RclHR1_00820015</name>
</gene>
<reference evidence="2" key="2">
    <citation type="submission" date="2019-10" db="EMBL/GenBank/DDBJ databases">
        <title>Conservation and host-specific expression of non-tandemly repeated heterogenous ribosome RNA gene in arbuscular mycorrhizal fungi.</title>
        <authorList>
            <person name="Maeda T."/>
            <person name="Kobayashi Y."/>
            <person name="Nakagawa T."/>
            <person name="Ezawa T."/>
            <person name="Yamaguchi K."/>
            <person name="Bino T."/>
            <person name="Nishimoto Y."/>
            <person name="Shigenobu S."/>
            <person name="Kawaguchi M."/>
        </authorList>
    </citation>
    <scope>NUCLEOTIDE SEQUENCE</scope>
    <source>
        <strain evidence="2">HR1</strain>
    </source>
</reference>
<comment type="caution">
    <text evidence="1">The sequence shown here is derived from an EMBL/GenBank/DDBJ whole genome shotgun (WGS) entry which is preliminary data.</text>
</comment>
<reference evidence="1 3" key="1">
    <citation type="submission" date="2017-11" db="EMBL/GenBank/DDBJ databases">
        <title>The genome of Rhizophagus clarus HR1 reveals common genetic basis of auxotrophy among arbuscular mycorrhizal fungi.</title>
        <authorList>
            <person name="Kobayashi Y."/>
        </authorList>
    </citation>
    <scope>NUCLEOTIDE SEQUENCE [LARGE SCALE GENOMIC DNA]</scope>
    <source>
        <strain evidence="1 3">HR1</strain>
    </source>
</reference>
<proteinExistence type="predicted"/>
<dbReference type="AlphaFoldDB" id="A0A2Z6RZL9"/>
<keyword evidence="3" id="KW-1185">Reference proteome</keyword>
<evidence type="ECO:0000313" key="2">
    <source>
        <dbReference type="EMBL" id="GES85681.1"/>
    </source>
</evidence>
<dbReference type="EMBL" id="BEXD01004226">
    <property type="protein sequence ID" value="GBC08548.1"/>
    <property type="molecule type" value="Genomic_DNA"/>
</dbReference>
<protein>
    <submittedName>
        <fullName evidence="1">Uncharacterized protein</fullName>
    </submittedName>
</protein>
<dbReference type="EMBL" id="BLAL01000156">
    <property type="protein sequence ID" value="GES85681.1"/>
    <property type="molecule type" value="Genomic_DNA"/>
</dbReference>
<evidence type="ECO:0000313" key="1">
    <source>
        <dbReference type="EMBL" id="GBC08548.1"/>
    </source>
</evidence>
<organism evidence="1 3">
    <name type="scientific">Rhizophagus clarus</name>
    <dbReference type="NCBI Taxonomy" id="94130"/>
    <lineage>
        <taxon>Eukaryota</taxon>
        <taxon>Fungi</taxon>
        <taxon>Fungi incertae sedis</taxon>
        <taxon>Mucoromycota</taxon>
        <taxon>Glomeromycotina</taxon>
        <taxon>Glomeromycetes</taxon>
        <taxon>Glomerales</taxon>
        <taxon>Glomeraceae</taxon>
        <taxon>Rhizophagus</taxon>
    </lineage>
</organism>